<dbReference type="InterPro" id="IPR011712">
    <property type="entry name" value="Sig_transdc_His_kin_sub3_dim/P"/>
</dbReference>
<feature type="domain" description="PAC" evidence="9">
    <location>
        <begin position="273"/>
        <end position="324"/>
    </location>
</feature>
<dbReference type="Pfam" id="PF07730">
    <property type="entry name" value="HisKA_3"/>
    <property type="match status" value="1"/>
</dbReference>
<evidence type="ECO:0000256" key="1">
    <source>
        <dbReference type="ARBA" id="ARBA00000085"/>
    </source>
</evidence>
<dbReference type="InterPro" id="IPR013655">
    <property type="entry name" value="PAS_fold_3"/>
</dbReference>
<evidence type="ECO:0000256" key="3">
    <source>
        <dbReference type="ARBA" id="ARBA00022553"/>
    </source>
</evidence>
<dbReference type="InterPro" id="IPR035965">
    <property type="entry name" value="PAS-like_dom_sf"/>
</dbReference>
<organism evidence="10 11">
    <name type="scientific">Methylomonas denitrificans</name>
    <dbReference type="NCBI Taxonomy" id="1538553"/>
    <lineage>
        <taxon>Bacteria</taxon>
        <taxon>Pseudomonadati</taxon>
        <taxon>Pseudomonadota</taxon>
        <taxon>Gammaproteobacteria</taxon>
        <taxon>Methylococcales</taxon>
        <taxon>Methylococcaceae</taxon>
        <taxon>Methylomonas</taxon>
    </lineage>
</organism>
<dbReference type="InterPro" id="IPR000700">
    <property type="entry name" value="PAS-assoc_C"/>
</dbReference>
<dbReference type="Proteomes" id="UP000030512">
    <property type="component" value="Chromosome"/>
</dbReference>
<dbReference type="InterPro" id="IPR005467">
    <property type="entry name" value="His_kinase_dom"/>
</dbReference>
<gene>
    <name evidence="10" type="ORF">JT25_007350</name>
</gene>
<feature type="domain" description="PAC" evidence="9">
    <location>
        <begin position="650"/>
        <end position="703"/>
    </location>
</feature>
<dbReference type="KEGG" id="mdn:JT25_007350"/>
<evidence type="ECO:0000259" key="8">
    <source>
        <dbReference type="PROSITE" id="PS50112"/>
    </source>
</evidence>
<dbReference type="InterPro" id="IPR036890">
    <property type="entry name" value="HATPase_C_sf"/>
</dbReference>
<feature type="domain" description="Histidine kinase" evidence="7">
    <location>
        <begin position="729"/>
        <end position="920"/>
    </location>
</feature>
<dbReference type="PANTHER" id="PTHR43304">
    <property type="entry name" value="PHYTOCHROME-LIKE PROTEIN CPH1"/>
    <property type="match status" value="1"/>
</dbReference>
<dbReference type="Pfam" id="PF08447">
    <property type="entry name" value="PAS_3"/>
    <property type="match status" value="2"/>
</dbReference>
<dbReference type="RefSeq" id="WP_062328134.1">
    <property type="nucleotide sequence ID" value="NZ_CP014476.1"/>
</dbReference>
<reference evidence="10 11" key="1">
    <citation type="journal article" date="2015" name="Environ. Microbiol.">
        <title>Methane oxidation coupled to nitrate reduction under hypoxia by the Gammaproteobacterium Methylomonas denitrificans, sp. nov. type strain FJG1.</title>
        <authorList>
            <person name="Kits K.D."/>
            <person name="Klotz M.G."/>
            <person name="Stein L.Y."/>
        </authorList>
    </citation>
    <scope>NUCLEOTIDE SEQUENCE [LARGE SCALE GENOMIC DNA]</scope>
    <source>
        <strain evidence="10 11">FJG1</strain>
    </source>
</reference>
<dbReference type="Pfam" id="PF13426">
    <property type="entry name" value="PAS_9"/>
    <property type="match status" value="1"/>
</dbReference>
<evidence type="ECO:0000256" key="6">
    <source>
        <dbReference type="SAM" id="Coils"/>
    </source>
</evidence>
<evidence type="ECO:0000313" key="10">
    <source>
        <dbReference type="EMBL" id="AMK76309.1"/>
    </source>
</evidence>
<dbReference type="Pfam" id="PF02518">
    <property type="entry name" value="HATPase_c"/>
    <property type="match status" value="1"/>
</dbReference>
<dbReference type="SMART" id="SM00387">
    <property type="entry name" value="HATPase_c"/>
    <property type="match status" value="1"/>
</dbReference>
<dbReference type="EC" id="2.7.13.3" evidence="2"/>
<dbReference type="InterPro" id="IPR000014">
    <property type="entry name" value="PAS"/>
</dbReference>
<dbReference type="PROSITE" id="PS50109">
    <property type="entry name" value="HIS_KIN"/>
    <property type="match status" value="1"/>
</dbReference>
<feature type="domain" description="PAC" evidence="9">
    <location>
        <begin position="395"/>
        <end position="450"/>
    </location>
</feature>
<dbReference type="Gene3D" id="3.30.450.20">
    <property type="entry name" value="PAS domain"/>
    <property type="match status" value="5"/>
</dbReference>
<dbReference type="CDD" id="cd16917">
    <property type="entry name" value="HATPase_UhpB-NarQ-NarX-like"/>
    <property type="match status" value="1"/>
</dbReference>
<dbReference type="SMART" id="SM00086">
    <property type="entry name" value="PAC"/>
    <property type="match status" value="5"/>
</dbReference>
<sequence length="925" mass="105011">MPNSRLNLTKFEHETDLLYGIIDSIKEAVIVFDATHKVICVNRAAKLLLGIDSTPDPATDWDERHYLFFSDGNTPFPIDRLPCFKSADTGMAETIELRVKRADGSNVPVSVSGRGLADRHGNISAWLALLSDISPQSDPENNCCDHAAYVDQYRRLAGIDNWSWNAINDRAYSANAQAADISIKKYAENLLREKEAEILENQQNLRSVLNHMPAMIGYWDKNLINKFGNKAYEEWFGYTAESLLGKHIREVIGERLYALNKPFMDAVLVGQPQYFQRTIVNFSGETRYTQAAYLPDGAKGHVKGFFVLVTDITELKSAQKRIGESEARLRAMYDSLPFLAWMKDKDGKYIQANKLWLQAVGIDNLRDLTNITDFDIWPEGLAKHYRAVDREVMLTRQQVSLTERAFDAGRETWTETIKAPIVDDKDEVLGTIGLARDITESRGAEEQLRNYSERLRLATKAAAIGICEWDLAVGFADWDERMYEIFGIPVGTPVDYQTWAALVVAEDLPRTKAKLRKLIRDQQEEHWEFRIRRQSDGALRFIQASAIIAGNPTSDAQKIVGVNIDVTNFKLIENALRDSEAHLAHAQAQAHLGSWSIDIRDNSLQWSDENYRIFGTPLGTPIDYEHFLDCIHPRDRTFVDTAWQAAIRGEPYDIQHRIVANGKVKWLRERAELEFAEDGRFVRCIGTSQDITELKEIEKNLESSRLQLRQLAARREKAREEERKRMAREVHDELGQMLTALRMEISLLRIKFAINNQGLSEQIRNIMELLDQTIQVTRDVATSLRPSAIEMGVVPALEWLVRKFSEQSGIQCDLLYPEDDFDMDEECAIVIFRIAQESLTNVLRHAAASKVSISVNLDSDHYCLQIYDNGRGFDTNAPNKTKSFGLIGIRERSLMLGGETNISSIPGQGTSIQVRIPANPTRPEL</sequence>
<evidence type="ECO:0000256" key="5">
    <source>
        <dbReference type="ARBA" id="ARBA00022777"/>
    </source>
</evidence>
<evidence type="ECO:0000259" key="9">
    <source>
        <dbReference type="PROSITE" id="PS50113"/>
    </source>
</evidence>
<comment type="catalytic activity">
    <reaction evidence="1">
        <text>ATP + protein L-histidine = ADP + protein N-phospho-L-histidine.</text>
        <dbReference type="EC" id="2.7.13.3"/>
    </reaction>
</comment>
<feature type="domain" description="PAC" evidence="9">
    <location>
        <begin position="93"/>
        <end position="145"/>
    </location>
</feature>
<dbReference type="CDD" id="cd00130">
    <property type="entry name" value="PAS"/>
    <property type="match status" value="2"/>
</dbReference>
<dbReference type="PROSITE" id="PS50113">
    <property type="entry name" value="PAC"/>
    <property type="match status" value="5"/>
</dbReference>
<dbReference type="PANTHER" id="PTHR43304:SF1">
    <property type="entry name" value="PAC DOMAIN-CONTAINING PROTEIN"/>
    <property type="match status" value="1"/>
</dbReference>
<dbReference type="Gene3D" id="3.30.565.10">
    <property type="entry name" value="Histidine kinase-like ATPase, C-terminal domain"/>
    <property type="match status" value="1"/>
</dbReference>
<dbReference type="InterPro" id="IPR001610">
    <property type="entry name" value="PAC"/>
</dbReference>
<dbReference type="InterPro" id="IPR003594">
    <property type="entry name" value="HATPase_dom"/>
</dbReference>
<dbReference type="PROSITE" id="PS50112">
    <property type="entry name" value="PAS"/>
    <property type="match status" value="1"/>
</dbReference>
<proteinExistence type="predicted"/>
<dbReference type="Gene3D" id="2.10.70.100">
    <property type="match status" value="1"/>
</dbReference>
<dbReference type="SMART" id="SM00091">
    <property type="entry name" value="PAS"/>
    <property type="match status" value="5"/>
</dbReference>
<dbReference type="OrthoDB" id="9797605at2"/>
<evidence type="ECO:0000256" key="4">
    <source>
        <dbReference type="ARBA" id="ARBA00022679"/>
    </source>
</evidence>
<dbReference type="NCBIfam" id="TIGR00229">
    <property type="entry name" value="sensory_box"/>
    <property type="match status" value="4"/>
</dbReference>
<keyword evidence="4" id="KW-0808">Transferase</keyword>
<dbReference type="EMBL" id="CP014476">
    <property type="protein sequence ID" value="AMK76309.1"/>
    <property type="molecule type" value="Genomic_DNA"/>
</dbReference>
<dbReference type="InterPro" id="IPR052162">
    <property type="entry name" value="Sensor_kinase/Photoreceptor"/>
</dbReference>
<keyword evidence="3" id="KW-0597">Phosphoprotein</keyword>
<dbReference type="GO" id="GO:0016020">
    <property type="term" value="C:membrane"/>
    <property type="evidence" value="ECO:0007669"/>
    <property type="project" value="InterPro"/>
</dbReference>
<evidence type="ECO:0000256" key="2">
    <source>
        <dbReference type="ARBA" id="ARBA00012438"/>
    </source>
</evidence>
<keyword evidence="11" id="KW-1185">Reference proteome</keyword>
<evidence type="ECO:0000259" key="7">
    <source>
        <dbReference type="PROSITE" id="PS50109"/>
    </source>
</evidence>
<feature type="coiled-coil region" evidence="6">
    <location>
        <begin position="694"/>
        <end position="721"/>
    </location>
</feature>
<keyword evidence="6" id="KW-0175">Coiled coil</keyword>
<feature type="domain" description="PAC" evidence="9">
    <location>
        <begin position="525"/>
        <end position="578"/>
    </location>
</feature>
<dbReference type="STRING" id="1538553.JT25_007350"/>
<dbReference type="Gene3D" id="1.20.5.1930">
    <property type="match status" value="1"/>
</dbReference>
<feature type="domain" description="PAS" evidence="8">
    <location>
        <begin position="201"/>
        <end position="252"/>
    </location>
</feature>
<dbReference type="Pfam" id="PF08448">
    <property type="entry name" value="PAS_4"/>
    <property type="match status" value="2"/>
</dbReference>
<protein>
    <recommendedName>
        <fullName evidence="2">histidine kinase</fullName>
        <ecNumber evidence="2">2.7.13.3</ecNumber>
    </recommendedName>
</protein>
<dbReference type="GO" id="GO:0000155">
    <property type="term" value="F:phosphorelay sensor kinase activity"/>
    <property type="evidence" value="ECO:0007669"/>
    <property type="project" value="InterPro"/>
</dbReference>
<dbReference type="SUPFAM" id="SSF55785">
    <property type="entry name" value="PYP-like sensor domain (PAS domain)"/>
    <property type="match status" value="5"/>
</dbReference>
<dbReference type="SUPFAM" id="SSF55874">
    <property type="entry name" value="ATPase domain of HSP90 chaperone/DNA topoisomerase II/histidine kinase"/>
    <property type="match status" value="1"/>
</dbReference>
<dbReference type="AlphaFoldDB" id="A0A126T2L2"/>
<dbReference type="InterPro" id="IPR013656">
    <property type="entry name" value="PAS_4"/>
</dbReference>
<evidence type="ECO:0000313" key="11">
    <source>
        <dbReference type="Proteomes" id="UP000030512"/>
    </source>
</evidence>
<name>A0A126T2L2_9GAMM</name>
<accession>A0A126T2L2</accession>
<dbReference type="GO" id="GO:0046983">
    <property type="term" value="F:protein dimerization activity"/>
    <property type="evidence" value="ECO:0007669"/>
    <property type="project" value="InterPro"/>
</dbReference>
<keyword evidence="5" id="KW-0418">Kinase</keyword>